<evidence type="ECO:0000256" key="3">
    <source>
        <dbReference type="SAM" id="MobiDB-lite"/>
    </source>
</evidence>
<evidence type="ECO:0000256" key="2">
    <source>
        <dbReference type="ARBA" id="ARBA00023157"/>
    </source>
</evidence>
<evidence type="ECO:0000313" key="7">
    <source>
        <dbReference type="Proteomes" id="UP001501302"/>
    </source>
</evidence>
<dbReference type="RefSeq" id="WP_345193389.1">
    <property type="nucleotide sequence ID" value="NZ_BAABJJ010000043.1"/>
</dbReference>
<dbReference type="EMBL" id="BAABJJ010000043">
    <property type="protein sequence ID" value="GAA4953993.1"/>
    <property type="molecule type" value="Genomic_DNA"/>
</dbReference>
<name>A0ABP9GUR3_9FLAO</name>
<evidence type="ECO:0000256" key="1">
    <source>
        <dbReference type="ARBA" id="ARBA00022729"/>
    </source>
</evidence>
<dbReference type="InterPro" id="IPR006558">
    <property type="entry name" value="LamG-like"/>
</dbReference>
<dbReference type="SUPFAM" id="SSF49899">
    <property type="entry name" value="Concanavalin A-like lectins/glucanases"/>
    <property type="match status" value="1"/>
</dbReference>
<evidence type="ECO:0000256" key="4">
    <source>
        <dbReference type="SAM" id="SignalP"/>
    </source>
</evidence>
<keyword evidence="1 4" id="KW-0732">Signal</keyword>
<comment type="caution">
    <text evidence="6">The sequence shown here is derived from an EMBL/GenBank/DDBJ whole genome shotgun (WGS) entry which is preliminary data.</text>
</comment>
<dbReference type="Gene3D" id="2.60.120.200">
    <property type="match status" value="1"/>
</dbReference>
<gene>
    <name evidence="6" type="ORF">GCM10023314_29500</name>
</gene>
<reference evidence="7" key="1">
    <citation type="journal article" date="2019" name="Int. J. Syst. Evol. Microbiol.">
        <title>The Global Catalogue of Microorganisms (GCM) 10K type strain sequencing project: providing services to taxonomists for standard genome sequencing and annotation.</title>
        <authorList>
            <consortium name="The Broad Institute Genomics Platform"/>
            <consortium name="The Broad Institute Genome Sequencing Center for Infectious Disease"/>
            <person name="Wu L."/>
            <person name="Ma J."/>
        </authorList>
    </citation>
    <scope>NUCLEOTIDE SEQUENCE [LARGE SCALE GENOMIC DNA]</scope>
    <source>
        <strain evidence="7">JCM 18285</strain>
    </source>
</reference>
<evidence type="ECO:0000313" key="6">
    <source>
        <dbReference type="EMBL" id="GAA4953993.1"/>
    </source>
</evidence>
<feature type="signal peptide" evidence="4">
    <location>
        <begin position="1"/>
        <end position="22"/>
    </location>
</feature>
<dbReference type="SMART" id="SM00560">
    <property type="entry name" value="LamGL"/>
    <property type="match status" value="1"/>
</dbReference>
<protein>
    <recommendedName>
        <fullName evidence="5">LamG-like jellyroll fold domain-containing protein</fullName>
    </recommendedName>
</protein>
<evidence type="ECO:0000259" key="5">
    <source>
        <dbReference type="SMART" id="SM00560"/>
    </source>
</evidence>
<organism evidence="6 7">
    <name type="scientific">Algibacter agarivorans</name>
    <dbReference type="NCBI Taxonomy" id="1109741"/>
    <lineage>
        <taxon>Bacteria</taxon>
        <taxon>Pseudomonadati</taxon>
        <taxon>Bacteroidota</taxon>
        <taxon>Flavobacteriia</taxon>
        <taxon>Flavobacteriales</taxon>
        <taxon>Flavobacteriaceae</taxon>
        <taxon>Algibacter</taxon>
    </lineage>
</organism>
<dbReference type="Proteomes" id="UP001501302">
    <property type="component" value="Unassembled WGS sequence"/>
</dbReference>
<dbReference type="InterPro" id="IPR013320">
    <property type="entry name" value="ConA-like_dom_sf"/>
</dbReference>
<dbReference type="Pfam" id="PF13385">
    <property type="entry name" value="Laminin_G_3"/>
    <property type="match status" value="1"/>
</dbReference>
<sequence>MKTRIYKIFISLTLCATSFSNAQTCESYVFNPPTIPSIFTYTFTGSGWIDSSGNPTSAPSTVNGSDSVCILADNSDTLANSGFKGTFYVAPGVTYSGTISNFNGAVLLIEGQADFAVNPSFQNAEVYVYNSGYINLRGTFNPAGSSKVYNSGVFNIDGDLQLGGNAIFVSFYESKTLVKLSASVASEYANCGTLEVIGSLSTGGSSALTNNCSVYIHSDMSLNADYTNDGLFVLDGVLNFGTAKFFNNDTMLLNDIHLSNDDLIGNDVNSFLIVRNNATLSSGATVTGHMYYDINDGGGFDSVCASCIEDIDVLLDVTIPASTDLILEDCGANIIINPVLLQSKLDFDGVDDYLSTPEFINGLSAVTLMAWVKTDSGNSTDMTIAGEDTGFKLWLQNGKTPKFTLKTAGNAEVSINCSAINFDEWHHITGTYTSATGIMSLFIDGDFMTSVNVGSTGGVIENTVYSNGNFEVGRTTKVVANREYFKGDIDEVRVFNSSLTESQIQRMVYQQIENNSGLIKGSIIDKNIDDIVTNSTIPWASLLAYYPMTDIISYDRTTDYSSNDRITKLHNITSMQQQTAPMPYVTANDGSWSTASTWRHGDVWDIEDVANNKDWIILHIKDDVSASHSTKSLGLVIDSGKTLTVNGDNLVENSWYLELNGTLDLMDDSQLIQTINSDLVTSATGKVLRRQEGTASPYWYNYWSSPVGALSASSLTDNNAATNNTNNTEFSLQMIKDDSGFNCQFTSGYTANGNISTYWLYTFINGKTYWDWAQISTSTALKSGVGYTQKGTGTVAPEQQYIFEGKPNNGTIFINVADVGGPGSVTSVSKTEYLLGNPYASAIDIHKFIDDNAGVIDGTLQLWQQWSGTSHNLNDYNGGYAQVNKLGSCRAYQFVGFYGANNGSQDGTIVPTRYLPVGQGFITEIVADGTVEFNNNQRVFIKEADADGTYNNGSTFSKSGNTKSSKGKTSKEKTTSEDMKKIRLEFNSTSGPETRRELLLGFSEKTSDGYDYGYDAECDELNNNDLNLNLEGKNMNMQAYSAITDDKAVPLNFKSSGDNAFEIKISEFEHIEEDQAVFLKDNLTGMYFDLTEGTAYGFSSEQGVFNNRFEIVFQSEQQSLSTEEATITENFIYYKNTANTLYVKKLNSPVSKLSLISMRGLAVLELTNVSSERLQNGLQFTNISTGAYVVCMRTEANEVITKKIIVN</sequence>
<accession>A0ABP9GUR3</accession>
<proteinExistence type="predicted"/>
<feature type="domain" description="LamG-like jellyroll fold" evidence="5">
    <location>
        <begin position="364"/>
        <end position="502"/>
    </location>
</feature>
<feature type="compositionally biased region" description="Low complexity" evidence="3">
    <location>
        <begin position="953"/>
        <end position="964"/>
    </location>
</feature>
<feature type="chain" id="PRO_5045235452" description="LamG-like jellyroll fold domain-containing protein" evidence="4">
    <location>
        <begin position="23"/>
        <end position="1207"/>
    </location>
</feature>
<feature type="region of interest" description="Disordered" evidence="3">
    <location>
        <begin position="951"/>
        <end position="977"/>
    </location>
</feature>
<keyword evidence="7" id="KW-1185">Reference proteome</keyword>
<keyword evidence="2" id="KW-1015">Disulfide bond</keyword>